<evidence type="ECO:0000313" key="2">
    <source>
        <dbReference type="Proteomes" id="UP001602322"/>
    </source>
</evidence>
<organism evidence="1 2">
    <name type="scientific">Streptomyces argenteolus</name>
    <dbReference type="NCBI Taxonomy" id="67274"/>
    <lineage>
        <taxon>Bacteria</taxon>
        <taxon>Bacillati</taxon>
        <taxon>Actinomycetota</taxon>
        <taxon>Actinomycetes</taxon>
        <taxon>Kitasatosporales</taxon>
        <taxon>Streptomycetaceae</taxon>
        <taxon>Streptomyces</taxon>
    </lineage>
</organism>
<proteinExistence type="predicted"/>
<evidence type="ECO:0000313" key="1">
    <source>
        <dbReference type="EMBL" id="MFF5899962.1"/>
    </source>
</evidence>
<comment type="caution">
    <text evidence="1">The sequence shown here is derived from an EMBL/GenBank/DDBJ whole genome shotgun (WGS) entry which is preliminary data.</text>
</comment>
<dbReference type="RefSeq" id="WP_387907525.1">
    <property type="nucleotide sequence ID" value="NZ_JBIBEG010000010.1"/>
</dbReference>
<dbReference type="EMBL" id="JBIBEG010000010">
    <property type="protein sequence ID" value="MFF5899962.1"/>
    <property type="molecule type" value="Genomic_DNA"/>
</dbReference>
<evidence type="ECO:0008006" key="3">
    <source>
        <dbReference type="Google" id="ProtNLM"/>
    </source>
</evidence>
<reference evidence="1 2" key="1">
    <citation type="submission" date="2024-10" db="EMBL/GenBank/DDBJ databases">
        <title>The Natural Products Discovery Center: Release of the First 8490 Sequenced Strains for Exploring Actinobacteria Biosynthetic Diversity.</title>
        <authorList>
            <person name="Kalkreuter E."/>
            <person name="Kautsar S.A."/>
            <person name="Yang D."/>
            <person name="Bader C.D."/>
            <person name="Teijaro C.N."/>
            <person name="Fluegel L."/>
            <person name="Davis C.M."/>
            <person name="Simpson J.R."/>
            <person name="Lauterbach L."/>
            <person name="Steele A.D."/>
            <person name="Gui C."/>
            <person name="Meng S."/>
            <person name="Li G."/>
            <person name="Viehrig K."/>
            <person name="Ye F."/>
            <person name="Su P."/>
            <person name="Kiefer A.F."/>
            <person name="Nichols A."/>
            <person name="Cepeda A.J."/>
            <person name="Yan W."/>
            <person name="Fan B."/>
            <person name="Jiang Y."/>
            <person name="Adhikari A."/>
            <person name="Zheng C.-J."/>
            <person name="Schuster L."/>
            <person name="Cowan T.M."/>
            <person name="Smanski M.J."/>
            <person name="Chevrette M.G."/>
            <person name="De Carvalho L.P.S."/>
            <person name="Shen B."/>
        </authorList>
    </citation>
    <scope>NUCLEOTIDE SEQUENCE [LARGE SCALE GENOMIC DNA]</scope>
    <source>
        <strain evidence="1 2">NPDC012540</strain>
    </source>
</reference>
<accession>A0ABW6XDZ2</accession>
<gene>
    <name evidence="1" type="ORF">ACFY8O_29100</name>
</gene>
<protein>
    <recommendedName>
        <fullName evidence="3">Alpha/beta hydrolase family protein DUF900</fullName>
    </recommendedName>
</protein>
<name>A0ABW6XDZ2_9ACTN</name>
<keyword evidence="2" id="KW-1185">Reference proteome</keyword>
<sequence length="345" mass="37616">MTAADALPRTVPEPVVVDLDEQGRLRTPEGVPVPVGQVAAHLARRLRIPPWATDIHVYVHGWRTPPATAARNATKLLGQAVRLRADRPGLYPGLADAYRPWSVVVRWPSSSRPTLGGYRLIRDRAHAMSADGAGHAPYVIGHLLGYLDAERADPHASAVLANRNGQYLHLVGHSFGGRFLCEAVQRAAEPPPVLSWSTPYDSRRPFTVDSALIFQMAAPRDAFVRQFAALFPSPGHPGAPLRGPLVLTHSRWDRATGFWHLRAEGEPGIGHSGAGPAPVAQFSTRLLAPEAPYPQDVLDHRVVNVNADRVYRGSRLTRLSPAGAHSDFLRPESAHLLLTLAERSR</sequence>
<dbReference type="Proteomes" id="UP001602322">
    <property type="component" value="Unassembled WGS sequence"/>
</dbReference>